<dbReference type="EMBL" id="CP012606">
    <property type="protein sequence ID" value="ANH76790.1"/>
    <property type="molecule type" value="Genomic_DNA"/>
</dbReference>
<gene>
    <name evidence="1" type="ORF">ACS15_5334</name>
</gene>
<dbReference type="AlphaFoldDB" id="A0AAC9FV72"/>
<sequence>MQGNERRTRARHADCANTRFACCDAMQNGHLRHVVPQAAVS</sequence>
<dbReference type="KEGG" id="rin:ACS15_5334"/>
<proteinExistence type="predicted"/>
<reference evidence="1 2" key="1">
    <citation type="submission" date="2015-09" db="EMBL/GenBank/DDBJ databases">
        <authorList>
            <person name="Xu Y."/>
            <person name="Nagy A."/>
            <person name="Liu N.T."/>
            <person name="Nou X."/>
        </authorList>
    </citation>
    <scope>NUCLEOTIDE SEQUENCE [LARGE SCALE GENOMIC DNA]</scope>
    <source>
        <strain evidence="1 2">FC1138</strain>
    </source>
</reference>
<evidence type="ECO:0000313" key="2">
    <source>
        <dbReference type="Proteomes" id="UP000077927"/>
    </source>
</evidence>
<protein>
    <submittedName>
        <fullName evidence="1">Uncharacterized protein</fullName>
    </submittedName>
</protein>
<organism evidence="1 2">
    <name type="scientific">Ralstonia insidiosa</name>
    <dbReference type="NCBI Taxonomy" id="190721"/>
    <lineage>
        <taxon>Bacteria</taxon>
        <taxon>Pseudomonadati</taxon>
        <taxon>Pseudomonadota</taxon>
        <taxon>Betaproteobacteria</taxon>
        <taxon>Burkholderiales</taxon>
        <taxon>Burkholderiaceae</taxon>
        <taxon>Ralstonia</taxon>
    </lineage>
</organism>
<accession>A0AAC9FV72</accession>
<name>A0AAC9FV72_9RALS</name>
<evidence type="ECO:0000313" key="1">
    <source>
        <dbReference type="EMBL" id="ANH76790.1"/>
    </source>
</evidence>
<dbReference type="Proteomes" id="UP000077927">
    <property type="component" value="Chromosome 2"/>
</dbReference>